<dbReference type="PANTHER" id="PTHR43046">
    <property type="entry name" value="GDP-MANNOSE MANNOSYL HYDROLASE"/>
    <property type="match status" value="1"/>
</dbReference>
<dbReference type="GO" id="GO:0016787">
    <property type="term" value="F:hydrolase activity"/>
    <property type="evidence" value="ECO:0007669"/>
    <property type="project" value="UniProtKB-KW"/>
</dbReference>
<dbReference type="PROSITE" id="PS00893">
    <property type="entry name" value="NUDIX_BOX"/>
    <property type="match status" value="1"/>
</dbReference>
<name>A0A7G9WGV7_9FIRM</name>
<evidence type="ECO:0000256" key="1">
    <source>
        <dbReference type="ARBA" id="ARBA00001946"/>
    </source>
</evidence>
<dbReference type="AlphaFoldDB" id="A0A7G9WGV7"/>
<dbReference type="RefSeq" id="WP_212506984.1">
    <property type="nucleotide sequence ID" value="NZ_CP060696.1"/>
</dbReference>
<keyword evidence="6" id="KW-1185">Reference proteome</keyword>
<evidence type="ECO:0000256" key="3">
    <source>
        <dbReference type="RuleBase" id="RU003476"/>
    </source>
</evidence>
<comment type="cofactor">
    <cofactor evidence="1">
        <name>Mg(2+)</name>
        <dbReference type="ChEBI" id="CHEBI:18420"/>
    </cofactor>
</comment>
<feature type="domain" description="Nudix hydrolase" evidence="4">
    <location>
        <begin position="12"/>
        <end position="138"/>
    </location>
</feature>
<evidence type="ECO:0000313" key="5">
    <source>
        <dbReference type="EMBL" id="QNO17919.1"/>
    </source>
</evidence>
<dbReference type="Pfam" id="PF00293">
    <property type="entry name" value="NUDIX"/>
    <property type="match status" value="1"/>
</dbReference>
<dbReference type="PRINTS" id="PR00502">
    <property type="entry name" value="NUDIXFAMILY"/>
</dbReference>
<dbReference type="InterPro" id="IPR015797">
    <property type="entry name" value="NUDIX_hydrolase-like_dom_sf"/>
</dbReference>
<gene>
    <name evidence="5" type="ORF">H6X83_13575</name>
</gene>
<dbReference type="InterPro" id="IPR020084">
    <property type="entry name" value="NUDIX_hydrolase_CS"/>
</dbReference>
<accession>A0A7G9WGV7</accession>
<dbReference type="EMBL" id="CP060696">
    <property type="protein sequence ID" value="QNO17919.1"/>
    <property type="molecule type" value="Genomic_DNA"/>
</dbReference>
<comment type="similarity">
    <text evidence="3">Belongs to the Nudix hydrolase family.</text>
</comment>
<dbReference type="KEGG" id="caml:H6X83_13575"/>
<evidence type="ECO:0000313" key="6">
    <source>
        <dbReference type="Proteomes" id="UP000516046"/>
    </source>
</evidence>
<dbReference type="CDD" id="cd04665">
    <property type="entry name" value="NUDIX_RppH"/>
    <property type="match status" value="1"/>
</dbReference>
<evidence type="ECO:0000256" key="2">
    <source>
        <dbReference type="ARBA" id="ARBA00022801"/>
    </source>
</evidence>
<dbReference type="Gene3D" id="3.90.79.10">
    <property type="entry name" value="Nucleoside Triphosphate Pyrophosphohydrolase"/>
    <property type="match status" value="1"/>
</dbReference>
<dbReference type="PROSITE" id="PS51462">
    <property type="entry name" value="NUDIX"/>
    <property type="match status" value="1"/>
</dbReference>
<dbReference type="SUPFAM" id="SSF55811">
    <property type="entry name" value="Nudix"/>
    <property type="match status" value="1"/>
</dbReference>
<dbReference type="PANTHER" id="PTHR43046:SF14">
    <property type="entry name" value="MUTT_NUDIX FAMILY PROTEIN"/>
    <property type="match status" value="1"/>
</dbReference>
<evidence type="ECO:0000259" key="4">
    <source>
        <dbReference type="PROSITE" id="PS51462"/>
    </source>
</evidence>
<dbReference type="Proteomes" id="UP000516046">
    <property type="component" value="Chromosome"/>
</dbReference>
<dbReference type="InterPro" id="IPR014078">
    <property type="entry name" value="Nudix_YtkD"/>
</dbReference>
<dbReference type="InterPro" id="IPR000086">
    <property type="entry name" value="NUDIX_hydrolase_dom"/>
</dbReference>
<protein>
    <submittedName>
        <fullName evidence="5">NUDIX domain-containing protein</fullName>
    </submittedName>
</protein>
<dbReference type="InterPro" id="IPR020476">
    <property type="entry name" value="Nudix_hydrolase"/>
</dbReference>
<reference evidence="5 6" key="1">
    <citation type="submission" date="2020-08" db="EMBL/GenBank/DDBJ databases">
        <authorList>
            <person name="Ren C."/>
            <person name="Gu Y."/>
            <person name="Xu Y."/>
        </authorList>
    </citation>
    <scope>NUCLEOTIDE SEQUENCE [LARGE SCALE GENOMIC DNA]</scope>
    <source>
        <strain evidence="5 6">LBM18003</strain>
    </source>
</reference>
<keyword evidence="2 3" id="KW-0378">Hydrolase</keyword>
<organism evidence="5 6">
    <name type="scientific">Caproicibacterium amylolyticum</name>
    <dbReference type="NCBI Taxonomy" id="2766537"/>
    <lineage>
        <taxon>Bacteria</taxon>
        <taxon>Bacillati</taxon>
        <taxon>Bacillota</taxon>
        <taxon>Clostridia</taxon>
        <taxon>Eubacteriales</taxon>
        <taxon>Oscillospiraceae</taxon>
        <taxon>Caproicibacterium</taxon>
    </lineage>
</organism>
<proteinExistence type="inferred from homology"/>
<sequence>MAKIEFFDEIGEKRIRFSVIAAWEQGKWLFVRQRQRKTWEIPGGHVEPGETPEQAARRELWEETGSTEADLHQICVYSASGEDIIKDGLIQSYGVLYFAQVTVRGSLPESEIAEVALREDLPSLSELTYPLIQPALMERVHAFLKESNL</sequence>